<feature type="chain" id="PRO_5034272246" description="Malate dehydrogenase" evidence="1">
    <location>
        <begin position="16"/>
        <end position="226"/>
    </location>
</feature>
<comment type="caution">
    <text evidence="2">The sequence shown here is derived from an EMBL/GenBank/DDBJ whole genome shotgun (WGS) entry which is preliminary data.</text>
</comment>
<dbReference type="PANTHER" id="PTHR35567:SF1">
    <property type="entry name" value="CONSERVED FUNGAL PROTEIN (AFU_ORTHOLOGUE AFUA_1G14230)"/>
    <property type="match status" value="1"/>
</dbReference>
<reference evidence="2" key="1">
    <citation type="submission" date="2021-03" db="EMBL/GenBank/DDBJ databases">
        <authorList>
            <person name="Tagirdzhanova G."/>
        </authorList>
    </citation>
    <scope>NUCLEOTIDE SEQUENCE</scope>
</reference>
<keyword evidence="3" id="KW-1185">Reference proteome</keyword>
<evidence type="ECO:0000313" key="3">
    <source>
        <dbReference type="Proteomes" id="UP000664169"/>
    </source>
</evidence>
<dbReference type="OrthoDB" id="1859733at2759"/>
<dbReference type="EMBL" id="CAJPDQ010000003">
    <property type="protein sequence ID" value="CAF9906751.1"/>
    <property type="molecule type" value="Genomic_DNA"/>
</dbReference>
<evidence type="ECO:0000256" key="1">
    <source>
        <dbReference type="SAM" id="SignalP"/>
    </source>
</evidence>
<dbReference type="Pfam" id="PF11937">
    <property type="entry name" value="DUF3455"/>
    <property type="match status" value="1"/>
</dbReference>
<dbReference type="PANTHER" id="PTHR35567">
    <property type="entry name" value="MALATE DEHYDROGENASE (AFU_ORTHOLOGUE AFUA_2G13800)"/>
    <property type="match status" value="1"/>
</dbReference>
<proteinExistence type="predicted"/>
<protein>
    <recommendedName>
        <fullName evidence="4">Malate dehydrogenase</fullName>
    </recommendedName>
</protein>
<accession>A0A8H3EHB5</accession>
<sequence>MRSSILLSFAALATAVPTPQFPGLPLGLLNILPKYFENAASGSCSLNQVTLPTSALPAPDAGLTLALVAVGRGTQNYTCASSTSADKPTPNGALANLFNASCLASYSNANDLAMYTRYKEGKPKTQQGQYPLPLIGEHYFVDSTTPSFFLNVLGATELKKNATAPAPNATADVAWLKLEVQQAGTTSTVQNVYRVNTVAGQPPATCDGLQSTFTVEYAADYYFYSS</sequence>
<dbReference type="Proteomes" id="UP000664169">
    <property type="component" value="Unassembled WGS sequence"/>
</dbReference>
<keyword evidence="1" id="KW-0732">Signal</keyword>
<gene>
    <name evidence="2" type="ORF">GOMPHAMPRED_004909</name>
</gene>
<feature type="signal peptide" evidence="1">
    <location>
        <begin position="1"/>
        <end position="15"/>
    </location>
</feature>
<name>A0A8H3EHB5_9LECA</name>
<organism evidence="2 3">
    <name type="scientific">Gomphillus americanus</name>
    <dbReference type="NCBI Taxonomy" id="1940652"/>
    <lineage>
        <taxon>Eukaryota</taxon>
        <taxon>Fungi</taxon>
        <taxon>Dikarya</taxon>
        <taxon>Ascomycota</taxon>
        <taxon>Pezizomycotina</taxon>
        <taxon>Lecanoromycetes</taxon>
        <taxon>OSLEUM clade</taxon>
        <taxon>Ostropomycetidae</taxon>
        <taxon>Ostropales</taxon>
        <taxon>Graphidaceae</taxon>
        <taxon>Gomphilloideae</taxon>
        <taxon>Gomphillus</taxon>
    </lineage>
</organism>
<evidence type="ECO:0008006" key="4">
    <source>
        <dbReference type="Google" id="ProtNLM"/>
    </source>
</evidence>
<dbReference type="InterPro" id="IPR021851">
    <property type="entry name" value="DUF3455"/>
</dbReference>
<dbReference type="AlphaFoldDB" id="A0A8H3EHB5"/>
<evidence type="ECO:0000313" key="2">
    <source>
        <dbReference type="EMBL" id="CAF9906751.1"/>
    </source>
</evidence>